<feature type="region of interest" description="Disordered" evidence="1">
    <location>
        <begin position="85"/>
        <end position="107"/>
    </location>
</feature>
<accession>A0A1S3WQE8</accession>
<dbReference type="OrthoDB" id="9835709at2759"/>
<organism evidence="3 4">
    <name type="scientific">Erinaceus europaeus</name>
    <name type="common">Western European hedgehog</name>
    <dbReference type="NCBI Taxonomy" id="9365"/>
    <lineage>
        <taxon>Eukaryota</taxon>
        <taxon>Metazoa</taxon>
        <taxon>Chordata</taxon>
        <taxon>Craniata</taxon>
        <taxon>Vertebrata</taxon>
        <taxon>Euteleostomi</taxon>
        <taxon>Mammalia</taxon>
        <taxon>Eutheria</taxon>
        <taxon>Laurasiatheria</taxon>
        <taxon>Eulipotyphla</taxon>
        <taxon>Erinaceidae</taxon>
        <taxon>Erinaceinae</taxon>
        <taxon>Erinaceus</taxon>
    </lineage>
</organism>
<proteinExistence type="predicted"/>
<evidence type="ECO:0000256" key="1">
    <source>
        <dbReference type="SAM" id="MobiDB-lite"/>
    </source>
</evidence>
<evidence type="ECO:0000256" key="2">
    <source>
        <dbReference type="SAM" id="SignalP"/>
    </source>
</evidence>
<sequence>MAGLQRALLLVTGLAVGACMAQPHSNYDEMVEQAVQVFNLGRPGQALFRLLETLPPSPSEERDCTGAFLLSGNVGILMADCIPSQEPKAPRARRSAEEVDSSKLPPAARDMYEKAKYDIISNILRNF</sequence>
<dbReference type="Proteomes" id="UP001652624">
    <property type="component" value="Chromosome 12"/>
</dbReference>
<gene>
    <name evidence="4" type="primary">LOC103123337</name>
</gene>
<evidence type="ECO:0000313" key="3">
    <source>
        <dbReference type="Proteomes" id="UP001652624"/>
    </source>
</evidence>
<keyword evidence="2" id="KW-0732">Signal</keyword>
<dbReference type="PROSITE" id="PS51257">
    <property type="entry name" value="PROKAR_LIPOPROTEIN"/>
    <property type="match status" value="1"/>
</dbReference>
<feature type="signal peptide" evidence="2">
    <location>
        <begin position="1"/>
        <end position="21"/>
    </location>
</feature>
<feature type="chain" id="PRO_5010237543" evidence="2">
    <location>
        <begin position="22"/>
        <end position="127"/>
    </location>
</feature>
<dbReference type="AlphaFoldDB" id="A0A1S3WQE8"/>
<dbReference type="GeneID" id="103123337"/>
<protein>
    <submittedName>
        <fullName evidence="4">Neutrophilic granule protein-like isoform X2</fullName>
    </submittedName>
</protein>
<name>A0A1S3WQE8_ERIEU</name>
<evidence type="ECO:0000313" key="4">
    <source>
        <dbReference type="RefSeq" id="XP_016048374.1"/>
    </source>
</evidence>
<dbReference type="RefSeq" id="XP_016048374.1">
    <property type="nucleotide sequence ID" value="XM_016192888.2"/>
</dbReference>
<keyword evidence="3" id="KW-1185">Reference proteome</keyword>
<reference evidence="4" key="1">
    <citation type="submission" date="2025-08" db="UniProtKB">
        <authorList>
            <consortium name="RefSeq"/>
        </authorList>
    </citation>
    <scope>IDENTIFICATION</scope>
</reference>